<organism evidence="2 3">
    <name type="scientific">Mycobacterium kansasii</name>
    <dbReference type="NCBI Taxonomy" id="1768"/>
    <lineage>
        <taxon>Bacteria</taxon>
        <taxon>Bacillati</taxon>
        <taxon>Actinomycetota</taxon>
        <taxon>Actinomycetes</taxon>
        <taxon>Mycobacteriales</taxon>
        <taxon>Mycobacteriaceae</taxon>
        <taxon>Mycobacterium</taxon>
    </lineage>
</organism>
<dbReference type="InterPro" id="IPR003672">
    <property type="entry name" value="CobN/Mg_chltase"/>
</dbReference>
<dbReference type="PANTHER" id="PTHR44119">
    <property type="entry name" value="MAGNESIUM-CHELATASE SUBUNIT CHLH, CHLOROPLASTIC"/>
    <property type="match status" value="1"/>
</dbReference>
<feature type="domain" description="CobN/magnesium chelatase" evidence="1">
    <location>
        <begin position="1"/>
        <end position="65"/>
    </location>
</feature>
<accession>A0A1V3X365</accession>
<name>A0A1V3X365_MYCKA</name>
<proteinExistence type="predicted"/>
<protein>
    <submittedName>
        <fullName evidence="2">CobN/Magnesium Chelatase family protein</fullName>
    </submittedName>
</protein>
<dbReference type="PANTHER" id="PTHR44119:SF4">
    <property type="entry name" value="AEROBIC COBALTOCHELATASE SUBUNIT COBN"/>
    <property type="match status" value="1"/>
</dbReference>
<comment type="caution">
    <text evidence="2">The sequence shown here is derived from an EMBL/GenBank/DDBJ whole genome shotgun (WGS) entry which is preliminary data.</text>
</comment>
<dbReference type="AlphaFoldDB" id="A0A1V3X365"/>
<reference evidence="2 3" key="1">
    <citation type="submission" date="2017-02" db="EMBL/GenBank/DDBJ databases">
        <title>Complete genome sequences of Mycobacterium kansasii strains isolated from rhesus macaques.</title>
        <authorList>
            <person name="Panda A."/>
            <person name="Nagaraj S."/>
            <person name="Zhao X."/>
            <person name="Tettelin H."/>
            <person name="Detolla L.J."/>
        </authorList>
    </citation>
    <scope>NUCLEOTIDE SEQUENCE [LARGE SCALE GENOMIC DNA]</scope>
    <source>
        <strain evidence="2 3">11-3813</strain>
    </source>
</reference>
<sequence length="84" mass="9584">MDYLFGYDATAGVMADWMYEQLTERYVLDPENRKFMAESNPWALHGMAERLLEAAGRGMWAQPQPDTLDGLRQVLLETEGDLEG</sequence>
<evidence type="ECO:0000313" key="3">
    <source>
        <dbReference type="Proteomes" id="UP000189229"/>
    </source>
</evidence>
<dbReference type="Pfam" id="PF02514">
    <property type="entry name" value="CobN-Mg_chel"/>
    <property type="match status" value="1"/>
</dbReference>
<dbReference type="Proteomes" id="UP000189229">
    <property type="component" value="Unassembled WGS sequence"/>
</dbReference>
<evidence type="ECO:0000259" key="1">
    <source>
        <dbReference type="Pfam" id="PF02514"/>
    </source>
</evidence>
<evidence type="ECO:0000313" key="2">
    <source>
        <dbReference type="EMBL" id="OOK73724.1"/>
    </source>
</evidence>
<gene>
    <name evidence="2" type="ORF">BZL30_4542</name>
</gene>
<dbReference type="EMBL" id="MVBM01000004">
    <property type="protein sequence ID" value="OOK73724.1"/>
    <property type="molecule type" value="Genomic_DNA"/>
</dbReference>